<dbReference type="RefSeq" id="WP_380773922.1">
    <property type="nucleotide sequence ID" value="NZ_JBHUEO010000028.1"/>
</dbReference>
<dbReference type="InterPro" id="IPR001099">
    <property type="entry name" value="Chalcone/stilbene_synt_N"/>
</dbReference>
<dbReference type="InterPro" id="IPR012328">
    <property type="entry name" value="Chalcone/stilbene_synt_C"/>
</dbReference>
<dbReference type="PANTHER" id="PTHR11877:SF99">
    <property type="entry name" value="1,3,6,8-TETRAHYDROXYNAPHTHALENE SYNTHASE"/>
    <property type="match status" value="1"/>
</dbReference>
<keyword evidence="3" id="KW-0012">Acyltransferase</keyword>
<evidence type="ECO:0000313" key="6">
    <source>
        <dbReference type="EMBL" id="MFD1707199.1"/>
    </source>
</evidence>
<dbReference type="InterPro" id="IPR016039">
    <property type="entry name" value="Thiolase-like"/>
</dbReference>
<dbReference type="Gene3D" id="3.40.47.10">
    <property type="match status" value="2"/>
</dbReference>
<evidence type="ECO:0000256" key="1">
    <source>
        <dbReference type="ARBA" id="ARBA00005531"/>
    </source>
</evidence>
<gene>
    <name evidence="6" type="ORF">ACFSCZ_10690</name>
</gene>
<dbReference type="SUPFAM" id="SSF53901">
    <property type="entry name" value="Thiolase-like"/>
    <property type="match status" value="1"/>
</dbReference>
<dbReference type="PANTHER" id="PTHR11877">
    <property type="entry name" value="HYDROXYMETHYLGLUTARYL-COA SYNTHASE"/>
    <property type="match status" value="1"/>
</dbReference>
<dbReference type="Pfam" id="PF00195">
    <property type="entry name" value="Chal_sti_synt_N"/>
    <property type="match status" value="1"/>
</dbReference>
<accession>A0ABW4KIN2</accession>
<feature type="domain" description="Chalcone/stilbene synthase C-terminal" evidence="5">
    <location>
        <begin position="222"/>
        <end position="356"/>
    </location>
</feature>
<keyword evidence="7" id="KW-1185">Reference proteome</keyword>
<dbReference type="Pfam" id="PF02797">
    <property type="entry name" value="Chal_sti_synt_C"/>
    <property type="match status" value="1"/>
</dbReference>
<reference evidence="7" key="1">
    <citation type="journal article" date="2019" name="Int. J. Syst. Evol. Microbiol.">
        <title>The Global Catalogue of Microorganisms (GCM) 10K type strain sequencing project: providing services to taxonomists for standard genome sequencing and annotation.</title>
        <authorList>
            <consortium name="The Broad Institute Genomics Platform"/>
            <consortium name="The Broad Institute Genome Sequencing Center for Infectious Disease"/>
            <person name="Wu L."/>
            <person name="Ma J."/>
        </authorList>
    </citation>
    <scope>NUCLEOTIDE SEQUENCE [LARGE SCALE GENOMIC DNA]</scope>
    <source>
        <strain evidence="7">CGMCC 1.12295</strain>
    </source>
</reference>
<evidence type="ECO:0000259" key="4">
    <source>
        <dbReference type="Pfam" id="PF00195"/>
    </source>
</evidence>
<keyword evidence="2" id="KW-0808">Transferase</keyword>
<evidence type="ECO:0000256" key="2">
    <source>
        <dbReference type="ARBA" id="ARBA00022679"/>
    </source>
</evidence>
<sequence length="358" mass="40180">MAYILSVGTGVPEHKISQDDAMEFTRHLFSRSFHQIDRLLKVFHNGEIEKRHIAKEIDWYREDHSFADKNDAFIEAAVSLSIQAIRNCLSVKMLQEEVRYEEIDAIFMVCTTGLATPSLEARIMNALPFSRHTKRIPIWGLGCAGGAAGLSRAFEYCKAFPSSKVLLVAVELCSLTFQKNDLSKSNIIGTSLFADGAAAVLLCGDHSKRPGDRPYPKVLDSKSTLLDDSLDVMGWDVKDEGLFVVFSKDIPTLVERWLEPNVCDFLQKHQMDVQDIHCFIAHPGGKKVITAYEKALNLEREKTAEALKVLRNYGNMSSPTVLFVLQHFLQKNIQTGRYGLITALGPGFSSELLLVRWE</sequence>
<dbReference type="EMBL" id="JBHUEO010000028">
    <property type="protein sequence ID" value="MFD1707199.1"/>
    <property type="molecule type" value="Genomic_DNA"/>
</dbReference>
<evidence type="ECO:0000259" key="5">
    <source>
        <dbReference type="Pfam" id="PF02797"/>
    </source>
</evidence>
<dbReference type="PIRSF" id="PIRSF000451">
    <property type="entry name" value="PKS_III"/>
    <property type="match status" value="1"/>
</dbReference>
<name>A0ABW4KIN2_9BACI</name>
<organism evidence="6 7">
    <name type="scientific">Siminovitchia sediminis</name>
    <dbReference type="NCBI Taxonomy" id="1274353"/>
    <lineage>
        <taxon>Bacteria</taxon>
        <taxon>Bacillati</taxon>
        <taxon>Bacillota</taxon>
        <taxon>Bacilli</taxon>
        <taxon>Bacillales</taxon>
        <taxon>Bacillaceae</taxon>
        <taxon>Siminovitchia</taxon>
    </lineage>
</organism>
<comment type="caution">
    <text evidence="6">The sequence shown here is derived from an EMBL/GenBank/DDBJ whole genome shotgun (WGS) entry which is preliminary data.</text>
</comment>
<evidence type="ECO:0000256" key="3">
    <source>
        <dbReference type="ARBA" id="ARBA00023315"/>
    </source>
</evidence>
<dbReference type="Proteomes" id="UP001597301">
    <property type="component" value="Unassembled WGS sequence"/>
</dbReference>
<dbReference type="CDD" id="cd00831">
    <property type="entry name" value="CHS_like"/>
    <property type="match status" value="1"/>
</dbReference>
<protein>
    <submittedName>
        <fullName evidence="6">Type III polyketide synthase</fullName>
    </submittedName>
</protein>
<comment type="similarity">
    <text evidence="1">Belongs to the thiolase-like superfamily. Chalcone/stilbene synthases family.</text>
</comment>
<proteinExistence type="inferred from homology"/>
<dbReference type="InterPro" id="IPR011141">
    <property type="entry name" value="Polyketide_synthase_type-III"/>
</dbReference>
<evidence type="ECO:0000313" key="7">
    <source>
        <dbReference type="Proteomes" id="UP001597301"/>
    </source>
</evidence>
<feature type="domain" description="Chalcone/stilbene synthase N-terminal" evidence="4">
    <location>
        <begin position="2"/>
        <end position="205"/>
    </location>
</feature>